<dbReference type="PANTHER" id="PTHR34047">
    <property type="entry name" value="NUCLEAR INTRON MATURASE 1, MITOCHONDRIAL-RELATED"/>
    <property type="match status" value="1"/>
</dbReference>
<evidence type="ECO:0000256" key="1">
    <source>
        <dbReference type="ARBA" id="ARBA00034120"/>
    </source>
</evidence>
<comment type="caution">
    <text evidence="3">The sequence shown here is derived from an EMBL/GenBank/DDBJ whole genome shotgun (WGS) entry which is preliminary data.</text>
</comment>
<dbReference type="Pfam" id="PF08388">
    <property type="entry name" value="GIIM"/>
    <property type="match status" value="1"/>
</dbReference>
<keyword evidence="3" id="KW-0548">Nucleotidyltransferase</keyword>
<dbReference type="InterPro" id="IPR051083">
    <property type="entry name" value="GrpII_Intron_Splice-Mob/Def"/>
</dbReference>
<evidence type="ECO:0000259" key="2">
    <source>
        <dbReference type="PROSITE" id="PS50878"/>
    </source>
</evidence>
<dbReference type="InterPro" id="IPR000477">
    <property type="entry name" value="RT_dom"/>
</dbReference>
<dbReference type="GO" id="GO:0003964">
    <property type="term" value="F:RNA-directed DNA polymerase activity"/>
    <property type="evidence" value="ECO:0007669"/>
    <property type="project" value="UniProtKB-KW"/>
</dbReference>
<dbReference type="Pfam" id="PF00078">
    <property type="entry name" value="RVT_1"/>
    <property type="match status" value="1"/>
</dbReference>
<dbReference type="AlphaFoldDB" id="A0A370GD75"/>
<dbReference type="InterPro" id="IPR030931">
    <property type="entry name" value="Group_II_RT_mat"/>
</dbReference>
<dbReference type="EMBL" id="QQAX01000021">
    <property type="protein sequence ID" value="RDI41146.1"/>
    <property type="molecule type" value="Genomic_DNA"/>
</dbReference>
<dbReference type="Proteomes" id="UP000254720">
    <property type="component" value="Unassembled WGS sequence"/>
</dbReference>
<name>A0A370GD75_9COXI</name>
<dbReference type="InterPro" id="IPR025960">
    <property type="entry name" value="RVT_N"/>
</dbReference>
<feature type="domain" description="Reverse transcriptase" evidence="2">
    <location>
        <begin position="96"/>
        <end position="325"/>
    </location>
</feature>
<keyword evidence="4" id="KW-1185">Reference proteome</keyword>
<reference evidence="3 4" key="1">
    <citation type="submission" date="2018-07" db="EMBL/GenBank/DDBJ databases">
        <title>Genomic Encyclopedia of Type Strains, Phase IV (KMG-IV): sequencing the most valuable type-strain genomes for metagenomic binning, comparative biology and taxonomic classification.</title>
        <authorList>
            <person name="Goeker M."/>
        </authorList>
    </citation>
    <scope>NUCLEOTIDE SEQUENCE [LARGE SCALE GENOMIC DNA]</scope>
    <source>
        <strain evidence="3 4">DSM 16500</strain>
    </source>
</reference>
<gene>
    <name evidence="3" type="ORF">C8D86_12145</name>
</gene>
<comment type="similarity">
    <text evidence="1">Belongs to the bacterial reverse transcriptase family.</text>
</comment>
<dbReference type="PROSITE" id="PS50878">
    <property type="entry name" value="RT_POL"/>
    <property type="match status" value="1"/>
</dbReference>
<proteinExistence type="inferred from homology"/>
<dbReference type="CDD" id="cd01651">
    <property type="entry name" value="RT_G2_intron"/>
    <property type="match status" value="1"/>
</dbReference>
<evidence type="ECO:0000313" key="3">
    <source>
        <dbReference type="EMBL" id="RDI41146.1"/>
    </source>
</evidence>
<dbReference type="InterPro" id="IPR013597">
    <property type="entry name" value="Mat_intron_G2"/>
</dbReference>
<dbReference type="NCBIfam" id="TIGR04416">
    <property type="entry name" value="group_II_RT_mat"/>
    <property type="match status" value="1"/>
</dbReference>
<dbReference type="InterPro" id="IPR043502">
    <property type="entry name" value="DNA/RNA_pol_sf"/>
</dbReference>
<dbReference type="PANTHER" id="PTHR34047:SF10">
    <property type="entry name" value="GROUP II INTRON-ASSOCIATED OPEN READING FRAME"/>
    <property type="match status" value="1"/>
</dbReference>
<accession>A0A370GD75</accession>
<organism evidence="3 4">
    <name type="scientific">Aquicella lusitana</name>
    <dbReference type="NCBI Taxonomy" id="254246"/>
    <lineage>
        <taxon>Bacteria</taxon>
        <taxon>Pseudomonadati</taxon>
        <taxon>Pseudomonadota</taxon>
        <taxon>Gammaproteobacteria</taxon>
        <taxon>Legionellales</taxon>
        <taxon>Coxiellaceae</taxon>
        <taxon>Aquicella</taxon>
    </lineage>
</organism>
<keyword evidence="3" id="KW-0808">Transferase</keyword>
<protein>
    <submittedName>
        <fullName evidence="3">RNA-directed DNA polymerase</fullName>
    </submittedName>
</protein>
<dbReference type="RefSeq" id="WP_211310098.1">
    <property type="nucleotide sequence ID" value="NZ_LR699117.1"/>
</dbReference>
<evidence type="ECO:0000313" key="4">
    <source>
        <dbReference type="Proteomes" id="UP000254720"/>
    </source>
</evidence>
<sequence>MTAMVIPSAGAPSTLLFNWNTIDWKKVIAYVRRLQMRIEKAFREGKHSKAKALQWILTHSFYAKLLAVRRVVQNQGAKTPGVDNITWNTSIQKMKAAMSLKRQGYQTKPLKRIYIPKKQNGEFRPLSIPAMQCRAQQALYLLSLEPIAESIADKNAYGFRPLRSAADAIAQCFIMLARKGSAQYILEGDIRSCFDSISHRWILENTPMDKLMLKKWLAAGYIEKNEFHPTELGTPQGGIISPTLLNVTLSGLENAVKSATKLSDKIHISIYADDFVITGASREILENKVKPAVETFLKERGLSLSQNKTKITHINEGFDFLGMNIRKYGSKLIIKPAKSSVKRLLADIRKTIKSNATTKTEYLLNQLNPKIRGWANYYRHVCAKKAFKYIDCNIFKAIWNWAINRHPNKGRKWVRCKYFRNDKFRNWVFFTKVKRKDGVSINVDLVEMSRTPIKRHIKVKAEATPFDSSYHNYFDKRISERESVKSSSKKKPKWWLQWWNLLKPDDKDRKVRVATTAAL</sequence>
<dbReference type="Pfam" id="PF13655">
    <property type="entry name" value="RVT_N"/>
    <property type="match status" value="1"/>
</dbReference>
<keyword evidence="3" id="KW-0695">RNA-directed DNA polymerase</keyword>
<dbReference type="SUPFAM" id="SSF56672">
    <property type="entry name" value="DNA/RNA polymerases"/>
    <property type="match status" value="1"/>
</dbReference>